<organism evidence="2 3">
    <name type="scientific">Vicia faba</name>
    <name type="common">Broad bean</name>
    <name type="synonym">Faba vulgaris</name>
    <dbReference type="NCBI Taxonomy" id="3906"/>
    <lineage>
        <taxon>Eukaryota</taxon>
        <taxon>Viridiplantae</taxon>
        <taxon>Streptophyta</taxon>
        <taxon>Embryophyta</taxon>
        <taxon>Tracheophyta</taxon>
        <taxon>Spermatophyta</taxon>
        <taxon>Magnoliopsida</taxon>
        <taxon>eudicotyledons</taxon>
        <taxon>Gunneridae</taxon>
        <taxon>Pentapetalae</taxon>
        <taxon>rosids</taxon>
        <taxon>fabids</taxon>
        <taxon>Fabales</taxon>
        <taxon>Fabaceae</taxon>
        <taxon>Papilionoideae</taxon>
        <taxon>50 kb inversion clade</taxon>
        <taxon>NPAAA clade</taxon>
        <taxon>Hologalegina</taxon>
        <taxon>IRL clade</taxon>
        <taxon>Fabeae</taxon>
        <taxon>Vicia</taxon>
    </lineage>
</organism>
<accession>A0AAV1AQC5</accession>
<evidence type="ECO:0000313" key="2">
    <source>
        <dbReference type="EMBL" id="CAI8611963.1"/>
    </source>
</evidence>
<evidence type="ECO:0000313" key="3">
    <source>
        <dbReference type="Proteomes" id="UP001157006"/>
    </source>
</evidence>
<proteinExistence type="predicted"/>
<protein>
    <submittedName>
        <fullName evidence="2">Uncharacterized protein</fullName>
    </submittedName>
</protein>
<dbReference type="AlphaFoldDB" id="A0AAV1AQC5"/>
<keyword evidence="1" id="KW-0812">Transmembrane</keyword>
<name>A0AAV1AQC5_VICFA</name>
<keyword evidence="1" id="KW-1133">Transmembrane helix</keyword>
<dbReference type="Proteomes" id="UP001157006">
    <property type="component" value="Chromosome 5"/>
</dbReference>
<evidence type="ECO:0000256" key="1">
    <source>
        <dbReference type="SAM" id="Phobius"/>
    </source>
</evidence>
<gene>
    <name evidence="2" type="ORF">VFH_V011120</name>
</gene>
<keyword evidence="3" id="KW-1185">Reference proteome</keyword>
<dbReference type="EMBL" id="OX451740">
    <property type="protein sequence ID" value="CAI8611963.1"/>
    <property type="molecule type" value="Genomic_DNA"/>
</dbReference>
<sequence>MRVLLVETASFPFLPTTKLEATTLTLTHTLQVPFRAFRQDPEVAVSQFWGRRKRTIFFLFVSRFTTSFSTLIFFLLFLYLLLKEEEVQSMFQNCVLACK</sequence>
<reference evidence="2 3" key="1">
    <citation type="submission" date="2023-01" db="EMBL/GenBank/DDBJ databases">
        <authorList>
            <person name="Kreplak J."/>
        </authorList>
    </citation>
    <scope>NUCLEOTIDE SEQUENCE [LARGE SCALE GENOMIC DNA]</scope>
</reference>
<keyword evidence="1" id="KW-0472">Membrane</keyword>
<feature type="transmembrane region" description="Helical" evidence="1">
    <location>
        <begin position="56"/>
        <end position="82"/>
    </location>
</feature>